<name>A0A438FG78_VITVI</name>
<dbReference type="AlphaFoldDB" id="A0A438FG78"/>
<reference evidence="1 2" key="1">
    <citation type="journal article" date="2018" name="PLoS Genet.">
        <title>Population sequencing reveals clonal diversity and ancestral inbreeding in the grapevine cultivar Chardonnay.</title>
        <authorList>
            <person name="Roach M.J."/>
            <person name="Johnson D.L."/>
            <person name="Bohlmann J."/>
            <person name="van Vuuren H.J."/>
            <person name="Jones S.J."/>
            <person name="Pretorius I.S."/>
            <person name="Schmidt S.A."/>
            <person name="Borneman A.R."/>
        </authorList>
    </citation>
    <scope>NUCLEOTIDE SEQUENCE [LARGE SCALE GENOMIC DNA]</scope>
    <source>
        <strain evidence="2">cv. Chardonnay</strain>
        <tissue evidence="1">Leaf</tissue>
    </source>
</reference>
<comment type="caution">
    <text evidence="1">The sequence shown here is derived from an EMBL/GenBank/DDBJ whole genome shotgun (WGS) entry which is preliminary data.</text>
</comment>
<dbReference type="EMBL" id="QGNW01000914">
    <property type="protein sequence ID" value="RVW58987.1"/>
    <property type="molecule type" value="Genomic_DNA"/>
</dbReference>
<protein>
    <recommendedName>
        <fullName evidence="3">Reverse transcriptase domain-containing protein</fullName>
    </recommendedName>
</protein>
<sequence length="572" mass="63548">MERSQLRSGNPLASLSLVTFWALPTTGFEEEILALLKKMDYEERTKELVFKKWKSSLRESGGSVSEGTKIQSLSCNGSVIGVGRFLEWGALILGGVCPSVGGLGKISGRSWDYQGGVCGKIHVGQLRVFFPDLSLTTAQSCWTLESEEGPSPSALKAKLKIWNREVFGNITARKESALKQMMFWVSVEGDRVLSAEEQNLRKQALEEYKKCVIMEETSWRQNSRELCLRRETEILVFHSLLLETMSGGPDAMCCRLGSLKGRCSNTRGSFSEEEVSLSDLNGDKAPGPYSFSMAIQLKFSEGVLANRLKKVMGKIVSKSQNAFVEGRQILDASLIANEAIDSMQKSGGGGILSMSGLKVNLDKSEIISMGRVENVEDLALEFGCKECEFEIGADPKGFSLGGGALEREPHLVDWSIVCLDKRKGGLGVRNLALLNKALLCKWSCPFAVEREALWRQVVCAKYGEEEGGWRSCVVRGSFGVGLWKAIRRVWDVIGDNMVYSMGNGRREAWVEDVWSHFGGGVWAPRFSRRLNDWEVFDVKRFLLGQGRRVYSDVEDQVVWTKAKDGRFSVKSI</sequence>
<evidence type="ECO:0008006" key="3">
    <source>
        <dbReference type="Google" id="ProtNLM"/>
    </source>
</evidence>
<accession>A0A438FG78</accession>
<evidence type="ECO:0000313" key="1">
    <source>
        <dbReference type="EMBL" id="RVW58987.1"/>
    </source>
</evidence>
<gene>
    <name evidence="1" type="ORF">CK203_110732</name>
</gene>
<organism evidence="1 2">
    <name type="scientific">Vitis vinifera</name>
    <name type="common">Grape</name>
    <dbReference type="NCBI Taxonomy" id="29760"/>
    <lineage>
        <taxon>Eukaryota</taxon>
        <taxon>Viridiplantae</taxon>
        <taxon>Streptophyta</taxon>
        <taxon>Embryophyta</taxon>
        <taxon>Tracheophyta</taxon>
        <taxon>Spermatophyta</taxon>
        <taxon>Magnoliopsida</taxon>
        <taxon>eudicotyledons</taxon>
        <taxon>Gunneridae</taxon>
        <taxon>Pentapetalae</taxon>
        <taxon>rosids</taxon>
        <taxon>Vitales</taxon>
        <taxon>Vitaceae</taxon>
        <taxon>Viteae</taxon>
        <taxon>Vitis</taxon>
    </lineage>
</organism>
<dbReference type="Proteomes" id="UP000288805">
    <property type="component" value="Unassembled WGS sequence"/>
</dbReference>
<evidence type="ECO:0000313" key="2">
    <source>
        <dbReference type="Proteomes" id="UP000288805"/>
    </source>
</evidence>
<proteinExistence type="predicted"/>